<name>B4H0I3_DROPE</name>
<dbReference type="Gene3D" id="3.40.640.10">
    <property type="entry name" value="Type I PLP-dependent aspartate aminotransferase-like (Major domain)"/>
    <property type="match status" value="1"/>
</dbReference>
<gene>
    <name evidence="3" type="primary">Dper\GL14845</name>
    <name evidence="3" type="ORF">Dper_GL14845</name>
</gene>
<dbReference type="KEGG" id="dpe:6599171"/>
<dbReference type="GO" id="GO:0005739">
    <property type="term" value="C:mitochondrion"/>
    <property type="evidence" value="ECO:0007669"/>
    <property type="project" value="TreeGrafter"/>
</dbReference>
<dbReference type="GO" id="GO:0008483">
    <property type="term" value="F:transaminase activity"/>
    <property type="evidence" value="ECO:0007669"/>
    <property type="project" value="InterPro"/>
</dbReference>
<comment type="similarity">
    <text evidence="1">Belongs to the class-III pyridoxal-phosphate-dependent aminotransferase family.</text>
</comment>
<dbReference type="HOGENOM" id="CLU_104673_0_0_1"/>
<evidence type="ECO:0000256" key="1">
    <source>
        <dbReference type="ARBA" id="ARBA00008954"/>
    </source>
</evidence>
<dbReference type="Gene3D" id="3.90.1150.10">
    <property type="entry name" value="Aspartate Aminotransferase, domain 1"/>
    <property type="match status" value="1"/>
</dbReference>
<dbReference type="EMBL" id="CH479200">
    <property type="protein sequence ID" value="EDW29778.1"/>
    <property type="molecule type" value="Genomic_DNA"/>
</dbReference>
<proteinExistence type="inferred from homology"/>
<dbReference type="InterPro" id="IPR015422">
    <property type="entry name" value="PyrdxlP-dep_Trfase_small"/>
</dbReference>
<dbReference type="STRING" id="7234.B4H0I3"/>
<dbReference type="SMR" id="B4H0I3"/>
<dbReference type="InterPro" id="IPR005814">
    <property type="entry name" value="Aminotrans_3"/>
</dbReference>
<dbReference type="OMA" id="MFMARAY"/>
<dbReference type="Pfam" id="PF00202">
    <property type="entry name" value="Aminotran_3"/>
    <property type="match status" value="1"/>
</dbReference>
<keyword evidence="2" id="KW-0663">Pyridoxal phosphate</keyword>
<dbReference type="Proteomes" id="UP000008744">
    <property type="component" value="Unassembled WGS sequence"/>
</dbReference>
<dbReference type="OrthoDB" id="10261433at2759"/>
<protein>
    <submittedName>
        <fullName evidence="3">GL14845</fullName>
    </submittedName>
</protein>
<dbReference type="AlphaFoldDB" id="B4H0I3"/>
<dbReference type="eggNOG" id="KOG1403">
    <property type="taxonomic scope" value="Eukaryota"/>
</dbReference>
<keyword evidence="4" id="KW-1185">Reference proteome</keyword>
<evidence type="ECO:0000313" key="4">
    <source>
        <dbReference type="Proteomes" id="UP000008744"/>
    </source>
</evidence>
<dbReference type="InterPro" id="IPR015421">
    <property type="entry name" value="PyrdxlP-dep_Trfase_major"/>
</dbReference>
<dbReference type="PhylomeDB" id="B4H0I3"/>
<reference evidence="3 4" key="1">
    <citation type="journal article" date="2007" name="Nature">
        <title>Evolution of genes and genomes on the Drosophila phylogeny.</title>
        <authorList>
            <consortium name="Drosophila 12 Genomes Consortium"/>
            <person name="Clark A.G."/>
            <person name="Eisen M.B."/>
            <person name="Smith D.R."/>
            <person name="Bergman C.M."/>
            <person name="Oliver B."/>
            <person name="Markow T.A."/>
            <person name="Kaufman T.C."/>
            <person name="Kellis M."/>
            <person name="Gelbart W."/>
            <person name="Iyer V.N."/>
            <person name="Pollard D.A."/>
            <person name="Sackton T.B."/>
            <person name="Larracuente A.M."/>
            <person name="Singh N.D."/>
            <person name="Abad J.P."/>
            <person name="Abt D.N."/>
            <person name="Adryan B."/>
            <person name="Aguade M."/>
            <person name="Akashi H."/>
            <person name="Anderson W.W."/>
            <person name="Aquadro C.F."/>
            <person name="Ardell D.H."/>
            <person name="Arguello R."/>
            <person name="Artieri C.G."/>
            <person name="Barbash D.A."/>
            <person name="Barker D."/>
            <person name="Barsanti P."/>
            <person name="Batterham P."/>
            <person name="Batzoglou S."/>
            <person name="Begun D."/>
            <person name="Bhutkar A."/>
            <person name="Blanco E."/>
            <person name="Bosak S.A."/>
            <person name="Bradley R.K."/>
            <person name="Brand A.D."/>
            <person name="Brent M.R."/>
            <person name="Brooks A.N."/>
            <person name="Brown R.H."/>
            <person name="Butlin R.K."/>
            <person name="Caggese C."/>
            <person name="Calvi B.R."/>
            <person name="Bernardo de Carvalho A."/>
            <person name="Caspi A."/>
            <person name="Castrezana S."/>
            <person name="Celniker S.E."/>
            <person name="Chang J.L."/>
            <person name="Chapple C."/>
            <person name="Chatterji S."/>
            <person name="Chinwalla A."/>
            <person name="Civetta A."/>
            <person name="Clifton S.W."/>
            <person name="Comeron J.M."/>
            <person name="Costello J.C."/>
            <person name="Coyne J.A."/>
            <person name="Daub J."/>
            <person name="David R.G."/>
            <person name="Delcher A.L."/>
            <person name="Delehaunty K."/>
            <person name="Do C.B."/>
            <person name="Ebling H."/>
            <person name="Edwards K."/>
            <person name="Eickbush T."/>
            <person name="Evans J.D."/>
            <person name="Filipski A."/>
            <person name="Findeiss S."/>
            <person name="Freyhult E."/>
            <person name="Fulton L."/>
            <person name="Fulton R."/>
            <person name="Garcia A.C."/>
            <person name="Gardiner A."/>
            <person name="Garfield D.A."/>
            <person name="Garvin B.E."/>
            <person name="Gibson G."/>
            <person name="Gilbert D."/>
            <person name="Gnerre S."/>
            <person name="Godfrey J."/>
            <person name="Good R."/>
            <person name="Gotea V."/>
            <person name="Gravely B."/>
            <person name="Greenberg A.J."/>
            <person name="Griffiths-Jones S."/>
            <person name="Gross S."/>
            <person name="Guigo R."/>
            <person name="Gustafson E.A."/>
            <person name="Haerty W."/>
            <person name="Hahn M.W."/>
            <person name="Halligan D.L."/>
            <person name="Halpern A.L."/>
            <person name="Halter G.M."/>
            <person name="Han M.V."/>
            <person name="Heger A."/>
            <person name="Hillier L."/>
            <person name="Hinrichs A.S."/>
            <person name="Holmes I."/>
            <person name="Hoskins R.A."/>
            <person name="Hubisz M.J."/>
            <person name="Hultmark D."/>
            <person name="Huntley M.A."/>
            <person name="Jaffe D.B."/>
            <person name="Jagadeeshan S."/>
            <person name="Jeck W.R."/>
            <person name="Johnson J."/>
            <person name="Jones C.D."/>
            <person name="Jordan W.C."/>
            <person name="Karpen G.H."/>
            <person name="Kataoka E."/>
            <person name="Keightley P.D."/>
            <person name="Kheradpour P."/>
            <person name="Kirkness E.F."/>
            <person name="Koerich L.B."/>
            <person name="Kristiansen K."/>
            <person name="Kudrna D."/>
            <person name="Kulathinal R.J."/>
            <person name="Kumar S."/>
            <person name="Kwok R."/>
            <person name="Lander E."/>
            <person name="Langley C.H."/>
            <person name="Lapoint R."/>
            <person name="Lazzaro B.P."/>
            <person name="Lee S.J."/>
            <person name="Levesque L."/>
            <person name="Li R."/>
            <person name="Lin C.F."/>
            <person name="Lin M.F."/>
            <person name="Lindblad-Toh K."/>
            <person name="Llopart A."/>
            <person name="Long M."/>
            <person name="Low L."/>
            <person name="Lozovsky E."/>
            <person name="Lu J."/>
            <person name="Luo M."/>
            <person name="Machado C.A."/>
            <person name="Makalowski W."/>
            <person name="Marzo M."/>
            <person name="Matsuda M."/>
            <person name="Matzkin L."/>
            <person name="McAllister B."/>
            <person name="McBride C.S."/>
            <person name="McKernan B."/>
            <person name="McKernan K."/>
            <person name="Mendez-Lago M."/>
            <person name="Minx P."/>
            <person name="Mollenhauer M.U."/>
            <person name="Montooth K."/>
            <person name="Mount S.M."/>
            <person name="Mu X."/>
            <person name="Myers E."/>
            <person name="Negre B."/>
            <person name="Newfeld S."/>
            <person name="Nielsen R."/>
            <person name="Noor M.A."/>
            <person name="O'Grady P."/>
            <person name="Pachter L."/>
            <person name="Papaceit M."/>
            <person name="Parisi M.J."/>
            <person name="Parisi M."/>
            <person name="Parts L."/>
            <person name="Pedersen J.S."/>
            <person name="Pesole G."/>
            <person name="Phillippy A.M."/>
            <person name="Ponting C.P."/>
            <person name="Pop M."/>
            <person name="Porcelli D."/>
            <person name="Powell J.R."/>
            <person name="Prohaska S."/>
            <person name="Pruitt K."/>
            <person name="Puig M."/>
            <person name="Quesneville H."/>
            <person name="Ram K.R."/>
            <person name="Rand D."/>
            <person name="Rasmussen M.D."/>
            <person name="Reed L.K."/>
            <person name="Reenan R."/>
            <person name="Reily A."/>
            <person name="Remington K.A."/>
            <person name="Rieger T.T."/>
            <person name="Ritchie M.G."/>
            <person name="Robin C."/>
            <person name="Rogers Y.H."/>
            <person name="Rohde C."/>
            <person name="Rozas J."/>
            <person name="Rubenfield M.J."/>
            <person name="Ruiz A."/>
            <person name="Russo S."/>
            <person name="Salzberg S.L."/>
            <person name="Sanchez-Gracia A."/>
            <person name="Saranga D.J."/>
            <person name="Sato H."/>
            <person name="Schaeffer S.W."/>
            <person name="Schatz M.C."/>
            <person name="Schlenke T."/>
            <person name="Schwartz R."/>
            <person name="Segarra C."/>
            <person name="Singh R.S."/>
            <person name="Sirot L."/>
            <person name="Sirota M."/>
            <person name="Sisneros N.B."/>
            <person name="Smith C.D."/>
            <person name="Smith T.F."/>
            <person name="Spieth J."/>
            <person name="Stage D.E."/>
            <person name="Stark A."/>
            <person name="Stephan W."/>
            <person name="Strausberg R.L."/>
            <person name="Strempel S."/>
            <person name="Sturgill D."/>
            <person name="Sutton G."/>
            <person name="Sutton G.G."/>
            <person name="Tao W."/>
            <person name="Teichmann S."/>
            <person name="Tobari Y.N."/>
            <person name="Tomimura Y."/>
            <person name="Tsolas J.M."/>
            <person name="Valente V.L."/>
            <person name="Venter E."/>
            <person name="Venter J.C."/>
            <person name="Vicario S."/>
            <person name="Vieira F.G."/>
            <person name="Vilella A.J."/>
            <person name="Villasante A."/>
            <person name="Walenz B."/>
            <person name="Wang J."/>
            <person name="Wasserman M."/>
            <person name="Watts T."/>
            <person name="Wilson D."/>
            <person name="Wilson R.K."/>
            <person name="Wing R.A."/>
            <person name="Wolfner M.F."/>
            <person name="Wong A."/>
            <person name="Wong G.K."/>
            <person name="Wu C.I."/>
            <person name="Wu G."/>
            <person name="Yamamoto D."/>
            <person name="Yang H.P."/>
            <person name="Yang S.P."/>
            <person name="Yorke J.A."/>
            <person name="Yoshida K."/>
            <person name="Zdobnov E."/>
            <person name="Zhang P."/>
            <person name="Zhang Y."/>
            <person name="Zimin A.V."/>
            <person name="Baldwin J."/>
            <person name="Abdouelleil A."/>
            <person name="Abdulkadir J."/>
            <person name="Abebe A."/>
            <person name="Abera B."/>
            <person name="Abreu J."/>
            <person name="Acer S.C."/>
            <person name="Aftuck L."/>
            <person name="Alexander A."/>
            <person name="An P."/>
            <person name="Anderson E."/>
            <person name="Anderson S."/>
            <person name="Arachi H."/>
            <person name="Azer M."/>
            <person name="Bachantsang P."/>
            <person name="Barry A."/>
            <person name="Bayul T."/>
            <person name="Berlin A."/>
            <person name="Bessette D."/>
            <person name="Bloom T."/>
            <person name="Blye J."/>
            <person name="Boguslavskiy L."/>
            <person name="Bonnet C."/>
            <person name="Boukhgalter B."/>
            <person name="Bourzgui I."/>
            <person name="Brown A."/>
            <person name="Cahill P."/>
            <person name="Channer S."/>
            <person name="Cheshatsang Y."/>
            <person name="Chuda L."/>
            <person name="Citroen M."/>
            <person name="Collymore A."/>
            <person name="Cooke P."/>
            <person name="Costello M."/>
            <person name="D'Aco K."/>
            <person name="Daza R."/>
            <person name="De Haan G."/>
            <person name="DeGray S."/>
            <person name="DeMaso C."/>
            <person name="Dhargay N."/>
            <person name="Dooley K."/>
            <person name="Dooley E."/>
            <person name="Doricent M."/>
            <person name="Dorje P."/>
            <person name="Dorjee K."/>
            <person name="Dupes A."/>
            <person name="Elong R."/>
            <person name="Falk J."/>
            <person name="Farina A."/>
            <person name="Faro S."/>
            <person name="Ferguson D."/>
            <person name="Fisher S."/>
            <person name="Foley C.D."/>
            <person name="Franke A."/>
            <person name="Friedrich D."/>
            <person name="Gadbois L."/>
            <person name="Gearin G."/>
            <person name="Gearin C.R."/>
            <person name="Giannoukos G."/>
            <person name="Goode T."/>
            <person name="Graham J."/>
            <person name="Grandbois E."/>
            <person name="Grewal S."/>
            <person name="Gyaltsen K."/>
            <person name="Hafez N."/>
            <person name="Hagos B."/>
            <person name="Hall J."/>
            <person name="Henson C."/>
            <person name="Hollinger A."/>
            <person name="Honan T."/>
            <person name="Huard M.D."/>
            <person name="Hughes L."/>
            <person name="Hurhula B."/>
            <person name="Husby M.E."/>
            <person name="Kamat A."/>
            <person name="Kanga B."/>
            <person name="Kashin S."/>
            <person name="Khazanovich D."/>
            <person name="Kisner P."/>
            <person name="Lance K."/>
            <person name="Lara M."/>
            <person name="Lee W."/>
            <person name="Lennon N."/>
            <person name="Letendre F."/>
            <person name="LeVine R."/>
            <person name="Lipovsky A."/>
            <person name="Liu X."/>
            <person name="Liu J."/>
            <person name="Liu S."/>
            <person name="Lokyitsang T."/>
            <person name="Lokyitsang Y."/>
            <person name="Lubonja R."/>
            <person name="Lui A."/>
            <person name="MacDonald P."/>
            <person name="Magnisalis V."/>
            <person name="Maru K."/>
            <person name="Matthews C."/>
            <person name="McCusker W."/>
            <person name="McDonough S."/>
            <person name="Mehta T."/>
            <person name="Meldrim J."/>
            <person name="Meneus L."/>
            <person name="Mihai O."/>
            <person name="Mihalev A."/>
            <person name="Mihova T."/>
            <person name="Mittelman R."/>
            <person name="Mlenga V."/>
            <person name="Montmayeur A."/>
            <person name="Mulrain L."/>
            <person name="Navidi A."/>
            <person name="Naylor J."/>
            <person name="Negash T."/>
            <person name="Nguyen T."/>
            <person name="Nguyen N."/>
            <person name="Nicol R."/>
            <person name="Norbu C."/>
            <person name="Norbu N."/>
            <person name="Novod N."/>
            <person name="O'Neill B."/>
            <person name="Osman S."/>
            <person name="Markiewicz E."/>
            <person name="Oyono O.L."/>
            <person name="Patti C."/>
            <person name="Phunkhang P."/>
            <person name="Pierre F."/>
            <person name="Priest M."/>
            <person name="Raghuraman S."/>
            <person name="Rege F."/>
            <person name="Reyes R."/>
            <person name="Rise C."/>
            <person name="Rogov P."/>
            <person name="Ross K."/>
            <person name="Ryan E."/>
            <person name="Settipalli S."/>
            <person name="Shea T."/>
            <person name="Sherpa N."/>
            <person name="Shi L."/>
            <person name="Shih D."/>
            <person name="Sparrow T."/>
            <person name="Spaulding J."/>
            <person name="Stalker J."/>
            <person name="Stange-Thomann N."/>
            <person name="Stavropoulos S."/>
            <person name="Stone C."/>
            <person name="Strader C."/>
            <person name="Tesfaye S."/>
            <person name="Thomson T."/>
            <person name="Thoulutsang Y."/>
            <person name="Thoulutsang D."/>
            <person name="Topham K."/>
            <person name="Topping I."/>
            <person name="Tsamla T."/>
            <person name="Vassiliev H."/>
            <person name="Vo A."/>
            <person name="Wangchuk T."/>
            <person name="Wangdi T."/>
            <person name="Weiand M."/>
            <person name="Wilkinson J."/>
            <person name="Wilson A."/>
            <person name="Yadav S."/>
            <person name="Young G."/>
            <person name="Yu Q."/>
            <person name="Zembek L."/>
            <person name="Zhong D."/>
            <person name="Zimmer A."/>
            <person name="Zwirko Z."/>
            <person name="Jaffe D.B."/>
            <person name="Alvarez P."/>
            <person name="Brockman W."/>
            <person name="Butler J."/>
            <person name="Chin C."/>
            <person name="Gnerre S."/>
            <person name="Grabherr M."/>
            <person name="Kleber M."/>
            <person name="Mauceli E."/>
            <person name="MacCallum I."/>
        </authorList>
    </citation>
    <scope>NUCLEOTIDE SEQUENCE [LARGE SCALE GENOMIC DNA]</scope>
    <source>
        <strain evidence="4">MSH-3 / Tucson 14011-0111.49</strain>
    </source>
</reference>
<evidence type="ECO:0000313" key="3">
    <source>
        <dbReference type="EMBL" id="EDW29778.1"/>
    </source>
</evidence>
<dbReference type="PANTHER" id="PTHR45688:SF13">
    <property type="entry name" value="ALANINE--GLYOXYLATE AMINOTRANSFERASE 2-LIKE"/>
    <property type="match status" value="1"/>
</dbReference>
<organism evidence="4">
    <name type="scientific">Drosophila persimilis</name>
    <name type="common">Fruit fly</name>
    <dbReference type="NCBI Taxonomy" id="7234"/>
    <lineage>
        <taxon>Eukaryota</taxon>
        <taxon>Metazoa</taxon>
        <taxon>Ecdysozoa</taxon>
        <taxon>Arthropoda</taxon>
        <taxon>Hexapoda</taxon>
        <taxon>Insecta</taxon>
        <taxon>Pterygota</taxon>
        <taxon>Neoptera</taxon>
        <taxon>Endopterygota</taxon>
        <taxon>Diptera</taxon>
        <taxon>Brachycera</taxon>
        <taxon>Muscomorpha</taxon>
        <taxon>Ephydroidea</taxon>
        <taxon>Drosophilidae</taxon>
        <taxon>Drosophila</taxon>
        <taxon>Sophophora</taxon>
    </lineage>
</organism>
<accession>B4H0I3</accession>
<dbReference type="InterPro" id="IPR015424">
    <property type="entry name" value="PyrdxlP-dep_Trfase"/>
</dbReference>
<evidence type="ECO:0000256" key="2">
    <source>
        <dbReference type="ARBA" id="ARBA00022898"/>
    </source>
</evidence>
<dbReference type="PANTHER" id="PTHR45688">
    <property type="match status" value="1"/>
</dbReference>
<sequence>MPFAQEQSKSSTVASEQLSKTETIKLRNKHIGQACQLFYRSDPLKIVRGQGQYMFDEEGTRYLDCINNVAHVGHCHPEVVRAGALQMATISTNNRFLHDELVQCAQTLTSKMPEPLSVCFFVNSGSEANDLALRLARNFTKRQDVITLDHAYHGHLHAVMEVFSYKFNPSGGEKKPDYCARGPLPGHLWRPVHG</sequence>
<dbReference type="GO" id="GO:0030170">
    <property type="term" value="F:pyridoxal phosphate binding"/>
    <property type="evidence" value="ECO:0007669"/>
    <property type="project" value="InterPro"/>
</dbReference>
<dbReference type="SUPFAM" id="SSF53383">
    <property type="entry name" value="PLP-dependent transferases"/>
    <property type="match status" value="1"/>
</dbReference>